<evidence type="ECO:0000256" key="6">
    <source>
        <dbReference type="ARBA" id="ARBA00022960"/>
    </source>
</evidence>
<dbReference type="InterPro" id="IPR050979">
    <property type="entry name" value="LD-transpeptidase"/>
</dbReference>
<gene>
    <name evidence="12" type="ORF">EZH22_17190</name>
</gene>
<proteinExistence type="inferred from homology"/>
<keyword evidence="8 9" id="KW-0961">Cell wall biogenesis/degradation</keyword>
<evidence type="ECO:0000256" key="10">
    <source>
        <dbReference type="SAM" id="SignalP"/>
    </source>
</evidence>
<dbReference type="AlphaFoldDB" id="A0A974PK65"/>
<evidence type="ECO:0000259" key="11">
    <source>
        <dbReference type="PROSITE" id="PS52029"/>
    </source>
</evidence>
<evidence type="ECO:0000256" key="8">
    <source>
        <dbReference type="ARBA" id="ARBA00023316"/>
    </source>
</evidence>
<accession>A0A974PK65</accession>
<reference evidence="12 13" key="1">
    <citation type="submission" date="2020-10" db="EMBL/GenBank/DDBJ databases">
        <title>Degradation of 1,4-Dioxane by Xanthobacter sp. YN2, via a Novel Group-2 Soluble Di-Iron Monooxygenase.</title>
        <authorList>
            <person name="Ma F."/>
            <person name="Wang Y."/>
            <person name="Yang J."/>
            <person name="Guo H."/>
            <person name="Su D."/>
            <person name="Yu L."/>
        </authorList>
    </citation>
    <scope>NUCLEOTIDE SEQUENCE [LARGE SCALE GENOMIC DNA]</scope>
    <source>
        <strain evidence="12 13">YN2</strain>
    </source>
</reference>
<organism evidence="12 13">
    <name type="scientific">Xanthobacter dioxanivorans</name>
    <dbReference type="NCBI Taxonomy" id="2528964"/>
    <lineage>
        <taxon>Bacteria</taxon>
        <taxon>Pseudomonadati</taxon>
        <taxon>Pseudomonadota</taxon>
        <taxon>Alphaproteobacteria</taxon>
        <taxon>Hyphomicrobiales</taxon>
        <taxon>Xanthobacteraceae</taxon>
        <taxon>Xanthobacter</taxon>
    </lineage>
</organism>
<dbReference type="PANTHER" id="PTHR30582:SF24">
    <property type="entry name" value="L,D-TRANSPEPTIDASE ERFK_SRFK-RELATED"/>
    <property type="match status" value="1"/>
</dbReference>
<dbReference type="GO" id="GO:0018104">
    <property type="term" value="P:peptidoglycan-protein cross-linking"/>
    <property type="evidence" value="ECO:0007669"/>
    <property type="project" value="TreeGrafter"/>
</dbReference>
<protein>
    <submittedName>
        <fullName evidence="12">L,D-transpeptidase</fullName>
    </submittedName>
</protein>
<evidence type="ECO:0000256" key="5">
    <source>
        <dbReference type="ARBA" id="ARBA00022801"/>
    </source>
</evidence>
<keyword evidence="5" id="KW-0378">Hydrolase</keyword>
<dbReference type="GO" id="GO:0071972">
    <property type="term" value="F:peptidoglycan L,D-transpeptidase activity"/>
    <property type="evidence" value="ECO:0007669"/>
    <property type="project" value="TreeGrafter"/>
</dbReference>
<evidence type="ECO:0000256" key="2">
    <source>
        <dbReference type="ARBA" id="ARBA00005992"/>
    </source>
</evidence>
<evidence type="ECO:0000256" key="3">
    <source>
        <dbReference type="ARBA" id="ARBA00022676"/>
    </source>
</evidence>
<dbReference type="Proteomes" id="UP000596427">
    <property type="component" value="Chromosome"/>
</dbReference>
<dbReference type="PANTHER" id="PTHR30582">
    <property type="entry name" value="L,D-TRANSPEPTIDASE"/>
    <property type="match status" value="1"/>
</dbReference>
<feature type="domain" description="L,D-TPase catalytic" evidence="11">
    <location>
        <begin position="65"/>
        <end position="194"/>
    </location>
</feature>
<evidence type="ECO:0000313" key="12">
    <source>
        <dbReference type="EMBL" id="QRG04878.1"/>
    </source>
</evidence>
<feature type="signal peptide" evidence="10">
    <location>
        <begin position="1"/>
        <end position="24"/>
    </location>
</feature>
<comment type="similarity">
    <text evidence="2">Belongs to the YkuD family.</text>
</comment>
<keyword evidence="4" id="KW-0808">Transferase</keyword>
<dbReference type="KEGG" id="xdi:EZH22_17190"/>
<keyword evidence="3" id="KW-0328">Glycosyltransferase</keyword>
<dbReference type="GO" id="GO:0071555">
    <property type="term" value="P:cell wall organization"/>
    <property type="evidence" value="ECO:0007669"/>
    <property type="project" value="UniProtKB-UniRule"/>
</dbReference>
<dbReference type="FunFam" id="2.40.440.10:FF:000002">
    <property type="entry name" value="L,D-transpeptidase ErfK/SrfK"/>
    <property type="match status" value="1"/>
</dbReference>
<dbReference type="Gene3D" id="2.40.440.10">
    <property type="entry name" value="L,D-transpeptidase catalytic domain-like"/>
    <property type="match status" value="1"/>
</dbReference>
<dbReference type="CDD" id="cd16913">
    <property type="entry name" value="YkuD_like"/>
    <property type="match status" value="1"/>
</dbReference>
<evidence type="ECO:0000313" key="13">
    <source>
        <dbReference type="Proteomes" id="UP000596427"/>
    </source>
</evidence>
<evidence type="ECO:0000256" key="7">
    <source>
        <dbReference type="ARBA" id="ARBA00022984"/>
    </source>
</evidence>
<name>A0A974PK65_9HYPH</name>
<keyword evidence="6 9" id="KW-0133">Cell shape</keyword>
<dbReference type="InterPro" id="IPR038063">
    <property type="entry name" value="Transpep_catalytic_dom"/>
</dbReference>
<dbReference type="GO" id="GO:0008360">
    <property type="term" value="P:regulation of cell shape"/>
    <property type="evidence" value="ECO:0007669"/>
    <property type="project" value="UniProtKB-UniRule"/>
</dbReference>
<dbReference type="Pfam" id="PF03734">
    <property type="entry name" value="YkuD"/>
    <property type="match status" value="1"/>
</dbReference>
<dbReference type="InterPro" id="IPR005490">
    <property type="entry name" value="LD_TPept_cat_dom"/>
</dbReference>
<evidence type="ECO:0000256" key="1">
    <source>
        <dbReference type="ARBA" id="ARBA00004752"/>
    </source>
</evidence>
<feature type="chain" id="PRO_5037308676" evidence="10">
    <location>
        <begin position="25"/>
        <end position="195"/>
    </location>
</feature>
<dbReference type="GO" id="GO:0016757">
    <property type="term" value="F:glycosyltransferase activity"/>
    <property type="evidence" value="ECO:0007669"/>
    <property type="project" value="UniProtKB-KW"/>
</dbReference>
<keyword evidence="13" id="KW-1185">Reference proteome</keyword>
<dbReference type="GO" id="GO:0005576">
    <property type="term" value="C:extracellular region"/>
    <property type="evidence" value="ECO:0007669"/>
    <property type="project" value="TreeGrafter"/>
</dbReference>
<evidence type="ECO:0000256" key="9">
    <source>
        <dbReference type="PROSITE-ProRule" id="PRU01373"/>
    </source>
</evidence>
<dbReference type="SUPFAM" id="SSF141523">
    <property type="entry name" value="L,D-transpeptidase catalytic domain-like"/>
    <property type="match status" value="1"/>
</dbReference>
<evidence type="ECO:0000256" key="4">
    <source>
        <dbReference type="ARBA" id="ARBA00022679"/>
    </source>
</evidence>
<dbReference type="EMBL" id="CP063362">
    <property type="protein sequence ID" value="QRG04878.1"/>
    <property type="molecule type" value="Genomic_DNA"/>
</dbReference>
<comment type="pathway">
    <text evidence="1 9">Cell wall biogenesis; peptidoglycan biosynthesis.</text>
</comment>
<feature type="active site" description="Nucleophile" evidence="9">
    <location>
        <position position="170"/>
    </location>
</feature>
<keyword evidence="7 9" id="KW-0573">Peptidoglycan synthesis</keyword>
<sequence length="195" mass="21352">MKNLKALALAAATAVILTAGSARADDRYDFFNFGKLFGGSNMGSVGSSSPLGRQMVSVDPKYAPGTIVIRTSERRLYYVTGRGQAIRYGIGVGRDGFQWSGVKTVSAKREWPSWTPPSQMLRRRPDLPRYMPGGIDNPLGARAMYLGSSLYRIHGSNEPETIGQAVSSGCFRMTNDDVVDLYNRVRVGATVYVMR</sequence>
<feature type="active site" description="Proton donor/acceptor" evidence="9">
    <location>
        <position position="154"/>
    </location>
</feature>
<dbReference type="RefSeq" id="WP_203191754.1">
    <property type="nucleotide sequence ID" value="NZ_CP063362.1"/>
</dbReference>
<keyword evidence="10" id="KW-0732">Signal</keyword>
<dbReference type="PROSITE" id="PS52029">
    <property type="entry name" value="LD_TPASE"/>
    <property type="match status" value="1"/>
</dbReference>